<dbReference type="PANTHER" id="PTHR45348:SF2">
    <property type="entry name" value="ZINC-TYPE ALCOHOL DEHYDROGENASE-LIKE PROTEIN C2E1P3.01"/>
    <property type="match status" value="1"/>
</dbReference>
<keyword evidence="2" id="KW-0560">Oxidoreductase</keyword>
<evidence type="ECO:0000256" key="2">
    <source>
        <dbReference type="ARBA" id="ARBA00023002"/>
    </source>
</evidence>
<dbReference type="PANTHER" id="PTHR45348">
    <property type="entry name" value="HYPOTHETICAL OXIDOREDUCTASE (EUROFUNG)"/>
    <property type="match status" value="1"/>
</dbReference>
<feature type="domain" description="Enoyl reductase (ER)" evidence="3">
    <location>
        <begin position="10"/>
        <end position="339"/>
    </location>
</feature>
<dbReference type="CDD" id="cd08249">
    <property type="entry name" value="enoyl_reductase_like"/>
    <property type="match status" value="1"/>
</dbReference>
<dbReference type="Pfam" id="PF08240">
    <property type="entry name" value="ADH_N"/>
    <property type="match status" value="1"/>
</dbReference>
<gene>
    <name evidence="4" type="ORF">B0T11DRAFT_75502</name>
</gene>
<comment type="caution">
    <text evidence="4">The sequence shown here is derived from an EMBL/GenBank/DDBJ whole genome shotgun (WGS) entry which is preliminary data.</text>
</comment>
<keyword evidence="5" id="KW-1185">Reference proteome</keyword>
<dbReference type="GO" id="GO:0016651">
    <property type="term" value="F:oxidoreductase activity, acting on NAD(P)H"/>
    <property type="evidence" value="ECO:0007669"/>
    <property type="project" value="InterPro"/>
</dbReference>
<dbReference type="EMBL" id="JAGPXD010000003">
    <property type="protein sequence ID" value="KAH7361527.1"/>
    <property type="molecule type" value="Genomic_DNA"/>
</dbReference>
<accession>A0A8K0X2E5</accession>
<dbReference type="Proteomes" id="UP000813385">
    <property type="component" value="Unassembled WGS sequence"/>
</dbReference>
<dbReference type="Gene3D" id="3.90.180.10">
    <property type="entry name" value="Medium-chain alcohol dehydrogenases, catalytic domain"/>
    <property type="match status" value="1"/>
</dbReference>
<evidence type="ECO:0000259" key="3">
    <source>
        <dbReference type="SMART" id="SM00829"/>
    </source>
</evidence>
<dbReference type="SUPFAM" id="SSF50129">
    <property type="entry name" value="GroES-like"/>
    <property type="match status" value="1"/>
</dbReference>
<dbReference type="OrthoDB" id="10257049at2759"/>
<sequence>MATQSGITVAEPNAPFTVVSDIPRPTPGPGQALVKTLAVGINPMEYMQQQTGLLVQEWPAILGSDCAGVVVEIGPGCTRLQPGTRIFGCAPVGQNKLTPFQETFLVDERVFLKTPDNLSVEQSATIGVGLVTAALGILAGTKLDLPEVGATAAEKDEWIVVLGGSGCVGHFMVQLARLNGFKVLASCSPSKRSVALQGGATDTFNGRGTVDEQVADIKRITGGNFGRILDATTFGFDVMAKALDTASTAETKYLSSEFKTSPDIQVYRVQAGHLCREDEAIGAEVTRDIAGWVPRLEAHVAAGTLKPVDYQLANVAGWEGVIGGIQDVEGGKASKKIVVRVADE</sequence>
<dbReference type="InterPro" id="IPR011032">
    <property type="entry name" value="GroES-like_sf"/>
</dbReference>
<dbReference type="InterPro" id="IPR036291">
    <property type="entry name" value="NAD(P)-bd_dom_sf"/>
</dbReference>
<organism evidence="4 5">
    <name type="scientific">Plectosphaerella cucumerina</name>
    <dbReference type="NCBI Taxonomy" id="40658"/>
    <lineage>
        <taxon>Eukaryota</taxon>
        <taxon>Fungi</taxon>
        <taxon>Dikarya</taxon>
        <taxon>Ascomycota</taxon>
        <taxon>Pezizomycotina</taxon>
        <taxon>Sordariomycetes</taxon>
        <taxon>Hypocreomycetidae</taxon>
        <taxon>Glomerellales</taxon>
        <taxon>Plectosphaerellaceae</taxon>
        <taxon>Plectosphaerella</taxon>
    </lineage>
</organism>
<reference evidence="4" key="1">
    <citation type="journal article" date="2021" name="Nat. Commun.">
        <title>Genetic determinants of endophytism in the Arabidopsis root mycobiome.</title>
        <authorList>
            <person name="Mesny F."/>
            <person name="Miyauchi S."/>
            <person name="Thiergart T."/>
            <person name="Pickel B."/>
            <person name="Atanasova L."/>
            <person name="Karlsson M."/>
            <person name="Huettel B."/>
            <person name="Barry K.W."/>
            <person name="Haridas S."/>
            <person name="Chen C."/>
            <person name="Bauer D."/>
            <person name="Andreopoulos W."/>
            <person name="Pangilinan J."/>
            <person name="LaButti K."/>
            <person name="Riley R."/>
            <person name="Lipzen A."/>
            <person name="Clum A."/>
            <person name="Drula E."/>
            <person name="Henrissat B."/>
            <person name="Kohler A."/>
            <person name="Grigoriev I.V."/>
            <person name="Martin F.M."/>
            <person name="Hacquard S."/>
        </authorList>
    </citation>
    <scope>NUCLEOTIDE SEQUENCE</scope>
    <source>
        <strain evidence="4">MPI-CAGE-AT-0016</strain>
    </source>
</reference>
<dbReference type="Gene3D" id="3.40.50.720">
    <property type="entry name" value="NAD(P)-binding Rossmann-like Domain"/>
    <property type="match status" value="1"/>
</dbReference>
<dbReference type="AlphaFoldDB" id="A0A8K0X2E5"/>
<protein>
    <submittedName>
        <fullName evidence="4">Chaperonin 10-like protein</fullName>
    </submittedName>
</protein>
<evidence type="ECO:0000313" key="5">
    <source>
        <dbReference type="Proteomes" id="UP000813385"/>
    </source>
</evidence>
<comment type="similarity">
    <text evidence="1">Belongs to the zinc-containing alcohol dehydrogenase family.</text>
</comment>
<evidence type="ECO:0000256" key="1">
    <source>
        <dbReference type="ARBA" id="ARBA00008072"/>
    </source>
</evidence>
<evidence type="ECO:0000313" key="4">
    <source>
        <dbReference type="EMBL" id="KAH7361527.1"/>
    </source>
</evidence>
<dbReference type="InterPro" id="IPR013154">
    <property type="entry name" value="ADH-like_N"/>
</dbReference>
<dbReference type="SMART" id="SM00829">
    <property type="entry name" value="PKS_ER"/>
    <property type="match status" value="1"/>
</dbReference>
<dbReference type="InterPro" id="IPR047122">
    <property type="entry name" value="Trans-enoyl_RdTase-like"/>
</dbReference>
<dbReference type="InterPro" id="IPR020843">
    <property type="entry name" value="ER"/>
</dbReference>
<dbReference type="SUPFAM" id="SSF51735">
    <property type="entry name" value="NAD(P)-binding Rossmann-fold domains"/>
    <property type="match status" value="1"/>
</dbReference>
<name>A0A8K0X2E5_9PEZI</name>
<proteinExistence type="inferred from homology"/>